<proteinExistence type="predicted"/>
<evidence type="ECO:0000256" key="1">
    <source>
        <dbReference type="SAM" id="MobiDB-lite"/>
    </source>
</evidence>
<organism evidence="2">
    <name type="scientific">Actinoplanes campanulatus</name>
    <dbReference type="NCBI Taxonomy" id="113559"/>
    <lineage>
        <taxon>Bacteria</taxon>
        <taxon>Bacillati</taxon>
        <taxon>Actinomycetota</taxon>
        <taxon>Actinomycetes</taxon>
        <taxon>Micromonosporales</taxon>
        <taxon>Micromonosporaceae</taxon>
        <taxon>Actinoplanes</taxon>
    </lineage>
</organism>
<sequence length="63" mass="6104">MDTHHGHLDGQRLLGVAHSNAGSVNPGSSTTATVNTATTSGSAQTVALTSSGAPADDTALTVS</sequence>
<feature type="compositionally biased region" description="Low complexity" evidence="1">
    <location>
        <begin position="28"/>
        <end position="43"/>
    </location>
</feature>
<reference evidence="2" key="1">
    <citation type="submission" date="2021-01" db="EMBL/GenBank/DDBJ databases">
        <title>Whole genome shotgun sequence of Actinoplanes capillaceus NBRC 16408.</title>
        <authorList>
            <person name="Komaki H."/>
            <person name="Tamura T."/>
        </authorList>
    </citation>
    <scope>NUCLEOTIDE SEQUENCE [LARGE SCALE GENOMIC DNA]</scope>
    <source>
        <strain evidence="2">NBRC 16408</strain>
    </source>
</reference>
<protein>
    <submittedName>
        <fullName evidence="2">Uncharacterized protein</fullName>
    </submittedName>
</protein>
<evidence type="ECO:0000313" key="2">
    <source>
        <dbReference type="EMBL" id="GID43875.1"/>
    </source>
</evidence>
<accession>A0ABQ3WBW8</accession>
<gene>
    <name evidence="2" type="ORF">Aca07nite_11500</name>
</gene>
<feature type="compositionally biased region" description="Basic and acidic residues" evidence="1">
    <location>
        <begin position="1"/>
        <end position="10"/>
    </location>
</feature>
<feature type="region of interest" description="Disordered" evidence="1">
    <location>
        <begin position="1"/>
        <end position="63"/>
    </location>
</feature>
<comment type="caution">
    <text evidence="2">The sequence shown here is derived from an EMBL/GenBank/DDBJ whole genome shotgun (WGS) entry which is preliminary data.</text>
</comment>
<dbReference type="EMBL" id="BOMF01000018">
    <property type="protein sequence ID" value="GID43875.1"/>
    <property type="molecule type" value="Genomic_DNA"/>
</dbReference>
<name>A0ABQ3WBW8_9ACTN</name>